<dbReference type="Proteomes" id="UP001642406">
    <property type="component" value="Unassembled WGS sequence"/>
</dbReference>
<dbReference type="PANTHER" id="PTHR37534">
    <property type="entry name" value="TRANSCRIPTIONAL ACTIVATOR PROTEIN UGA3"/>
    <property type="match status" value="1"/>
</dbReference>
<reference evidence="7 8" key="1">
    <citation type="submission" date="2024-01" db="EMBL/GenBank/DDBJ databases">
        <authorList>
            <person name="Allen C."/>
            <person name="Tagirdzhanova G."/>
        </authorList>
    </citation>
    <scope>NUCLEOTIDE SEQUENCE [LARGE SCALE GENOMIC DNA]</scope>
</reference>
<dbReference type="Pfam" id="PF11951">
    <property type="entry name" value="Fungal_trans_2"/>
    <property type="match status" value="1"/>
</dbReference>
<protein>
    <recommendedName>
        <fullName evidence="9">C6 zinc finger domain containing protein</fullName>
    </recommendedName>
</protein>
<evidence type="ECO:0000256" key="2">
    <source>
        <dbReference type="ARBA" id="ARBA00022833"/>
    </source>
</evidence>
<evidence type="ECO:0000313" key="8">
    <source>
        <dbReference type="Proteomes" id="UP001642406"/>
    </source>
</evidence>
<keyword evidence="8" id="KW-1185">Reference proteome</keyword>
<proteinExistence type="predicted"/>
<evidence type="ECO:0000256" key="1">
    <source>
        <dbReference type="ARBA" id="ARBA00004123"/>
    </source>
</evidence>
<evidence type="ECO:0000256" key="6">
    <source>
        <dbReference type="ARBA" id="ARBA00023242"/>
    </source>
</evidence>
<evidence type="ECO:0000256" key="3">
    <source>
        <dbReference type="ARBA" id="ARBA00023015"/>
    </source>
</evidence>
<dbReference type="EMBL" id="CAWUHC010000050">
    <property type="protein sequence ID" value="CAK7224794.1"/>
    <property type="molecule type" value="Genomic_DNA"/>
</dbReference>
<name>A0ABP0BYN6_9PEZI</name>
<organism evidence="7 8">
    <name type="scientific">Sporothrix bragantina</name>
    <dbReference type="NCBI Taxonomy" id="671064"/>
    <lineage>
        <taxon>Eukaryota</taxon>
        <taxon>Fungi</taxon>
        <taxon>Dikarya</taxon>
        <taxon>Ascomycota</taxon>
        <taxon>Pezizomycotina</taxon>
        <taxon>Sordariomycetes</taxon>
        <taxon>Sordariomycetidae</taxon>
        <taxon>Ophiostomatales</taxon>
        <taxon>Ophiostomataceae</taxon>
        <taxon>Sporothrix</taxon>
    </lineage>
</organism>
<keyword evidence="3" id="KW-0805">Transcription regulation</keyword>
<comment type="caution">
    <text evidence="7">The sequence shown here is derived from an EMBL/GenBank/DDBJ whole genome shotgun (WGS) entry which is preliminary data.</text>
</comment>
<keyword evidence="6" id="KW-0539">Nucleus</keyword>
<sequence length="401" mass="45210">MHITGRSPTLYRWSPVPVSLPRTVVIDPGDASLFEFYIRETGVWLDVVSPTSFFSETVPRLALHDPVLFSACLSYAARIQALTGAIDKAQGEMYGSRAIAALLDKLSSRSSTAGASAKHDDVLSATVVILRMAEQFSEMQEDMRCHLMGASSLFARNPDHAFDGAVAFWVYKRQSIRMAVLNEEPCEMDMPDAVTDADMGCSPGGLMRTTPVSDEAWANRATYLFARACTVCWDTTIEETARDAMLTDLSRLLGQWHDSLPDTYQPWARYQLPDDPFPTLRYISTWHVVGWQYYYGAKVLVGLYKRPEHMNVLSMSRYMESEVLQPTRILCGITMNSPAFGSTINGTALISWLGQVFSGKDEQTRLITFLQDFMHKTKWPNETCCDRLRRIWSGESRSWVQ</sequence>
<keyword evidence="4" id="KW-0238">DNA-binding</keyword>
<evidence type="ECO:0000313" key="7">
    <source>
        <dbReference type="EMBL" id="CAK7224794.1"/>
    </source>
</evidence>
<keyword evidence="2" id="KW-0862">Zinc</keyword>
<evidence type="ECO:0000256" key="4">
    <source>
        <dbReference type="ARBA" id="ARBA00023125"/>
    </source>
</evidence>
<evidence type="ECO:0000256" key="5">
    <source>
        <dbReference type="ARBA" id="ARBA00023163"/>
    </source>
</evidence>
<accession>A0ABP0BYN6</accession>
<dbReference type="PANTHER" id="PTHR37534:SF2">
    <property type="entry name" value="N-ACETYLTRANSFERASE DOMAIN-CONTAINING PROTEIN"/>
    <property type="match status" value="1"/>
</dbReference>
<comment type="subcellular location">
    <subcellularLocation>
        <location evidence="1">Nucleus</location>
    </subcellularLocation>
</comment>
<dbReference type="InterPro" id="IPR021858">
    <property type="entry name" value="Fun_TF"/>
</dbReference>
<evidence type="ECO:0008006" key="9">
    <source>
        <dbReference type="Google" id="ProtNLM"/>
    </source>
</evidence>
<keyword evidence="5" id="KW-0804">Transcription</keyword>
<gene>
    <name evidence="7" type="ORF">SBRCBS47491_005674</name>
</gene>